<sequence>MDLAQGSKYKVAFRRRREGKTNYGARIKLVDFDNYRLVVRLSNSYVTVQIIKYNDIGDKTIVSAHSKELSNYGWLGGFKNTSAAYLTGYLCGKKAVSNGIDKANLDIGLKTSTKGSKLYAALKGANDAELYVPHNESILPEEDRISGQHIVNYANALDEEELKAKFSKYLERGLQPADLSKHFNDIKTKIDEAEV</sequence>
<accession>A0A162FD08</accession>
<keyword evidence="5 6" id="KW-0687">Ribonucleoprotein</keyword>
<name>A0A162FD08_9EURY</name>
<dbReference type="STRING" id="49547.MBCUR_14870"/>
<dbReference type="Proteomes" id="UP000077245">
    <property type="component" value="Unassembled WGS sequence"/>
</dbReference>
<dbReference type="HAMAP" id="MF_01337_A">
    <property type="entry name" value="Ribosomal_uL18_A"/>
    <property type="match status" value="1"/>
</dbReference>
<dbReference type="GO" id="GO:0006412">
    <property type="term" value="P:translation"/>
    <property type="evidence" value="ECO:0007669"/>
    <property type="project" value="UniProtKB-UniRule"/>
</dbReference>
<evidence type="ECO:0000256" key="3">
    <source>
        <dbReference type="ARBA" id="ARBA00022884"/>
    </source>
</evidence>
<dbReference type="EMBL" id="LWMV01000191">
    <property type="protein sequence ID" value="KZX11215.1"/>
    <property type="molecule type" value="Genomic_DNA"/>
</dbReference>
<reference evidence="7 8" key="1">
    <citation type="submission" date="2016-04" db="EMBL/GenBank/DDBJ databases">
        <title>Genome sequence of Methanobrevibacter curvatus DSM 11111.</title>
        <authorList>
            <person name="Poehlein A."/>
            <person name="Seedorf H."/>
            <person name="Daniel R."/>
        </authorList>
    </citation>
    <scope>NUCLEOTIDE SEQUENCE [LARGE SCALE GENOMIC DNA]</scope>
    <source>
        <strain evidence="7 8">DSM 11111</strain>
    </source>
</reference>
<dbReference type="NCBIfam" id="NF006342">
    <property type="entry name" value="PRK08569.1"/>
    <property type="match status" value="1"/>
</dbReference>
<dbReference type="Pfam" id="PF17144">
    <property type="entry name" value="Ribosomal_L5e"/>
    <property type="match status" value="2"/>
</dbReference>
<dbReference type="InterPro" id="IPR005485">
    <property type="entry name" value="Rbsml_uL18_euk_arch"/>
</dbReference>
<comment type="caution">
    <text evidence="7">The sequence shown here is derived from an EMBL/GenBank/DDBJ whole genome shotgun (WGS) entry which is preliminary data.</text>
</comment>
<evidence type="ECO:0000256" key="6">
    <source>
        <dbReference type="HAMAP-Rule" id="MF_01337"/>
    </source>
</evidence>
<dbReference type="Gene3D" id="3.30.420.100">
    <property type="match status" value="1"/>
</dbReference>
<dbReference type="InterPro" id="IPR057268">
    <property type="entry name" value="Ribosomal_L18"/>
</dbReference>
<evidence type="ECO:0000256" key="1">
    <source>
        <dbReference type="ARBA" id="ARBA00007116"/>
    </source>
</evidence>
<dbReference type="PATRIC" id="fig|49547.3.peg.1589"/>
<dbReference type="SUPFAM" id="SSF53137">
    <property type="entry name" value="Translational machinery components"/>
    <property type="match status" value="1"/>
</dbReference>
<comment type="function">
    <text evidence="6">This is one of the proteins that bind and probably mediate the attachment of the 5S RNA into the large ribosomal subunit, where it forms part of the central protuberance.</text>
</comment>
<dbReference type="PANTHER" id="PTHR23410">
    <property type="entry name" value="RIBOSOMAL PROTEIN L5-RELATED"/>
    <property type="match status" value="1"/>
</dbReference>
<keyword evidence="3 6" id="KW-0694">RNA-binding</keyword>
<dbReference type="GO" id="GO:0022625">
    <property type="term" value="C:cytosolic large ribosomal subunit"/>
    <property type="evidence" value="ECO:0007669"/>
    <property type="project" value="TreeGrafter"/>
</dbReference>
<gene>
    <name evidence="7" type="primary">rplR</name>
    <name evidence="6" type="synonym">rpl18</name>
    <name evidence="7" type="ORF">MBCUR_14870</name>
</gene>
<evidence type="ECO:0000256" key="5">
    <source>
        <dbReference type="ARBA" id="ARBA00023274"/>
    </source>
</evidence>
<keyword evidence="8" id="KW-1185">Reference proteome</keyword>
<comment type="subunit">
    <text evidence="6">Part of the 50S ribosomal subunit. Contacts the 5S and 23S rRNAs.</text>
</comment>
<dbReference type="GO" id="GO:0000027">
    <property type="term" value="P:ribosomal large subunit assembly"/>
    <property type="evidence" value="ECO:0007669"/>
    <property type="project" value="TreeGrafter"/>
</dbReference>
<keyword evidence="2 6" id="KW-0699">rRNA-binding</keyword>
<evidence type="ECO:0000256" key="4">
    <source>
        <dbReference type="ARBA" id="ARBA00022980"/>
    </source>
</evidence>
<dbReference type="GO" id="GO:0008097">
    <property type="term" value="F:5S rRNA binding"/>
    <property type="evidence" value="ECO:0007669"/>
    <property type="project" value="InterPro"/>
</dbReference>
<dbReference type="GO" id="GO:0003735">
    <property type="term" value="F:structural constituent of ribosome"/>
    <property type="evidence" value="ECO:0007669"/>
    <property type="project" value="InterPro"/>
</dbReference>
<dbReference type="AlphaFoldDB" id="A0A162FD08"/>
<evidence type="ECO:0000256" key="2">
    <source>
        <dbReference type="ARBA" id="ARBA00022730"/>
    </source>
</evidence>
<proteinExistence type="inferred from homology"/>
<organism evidence="7 8">
    <name type="scientific">Methanobrevibacter curvatus</name>
    <dbReference type="NCBI Taxonomy" id="49547"/>
    <lineage>
        <taxon>Archaea</taxon>
        <taxon>Methanobacteriati</taxon>
        <taxon>Methanobacteriota</taxon>
        <taxon>Methanomada group</taxon>
        <taxon>Methanobacteria</taxon>
        <taxon>Methanobacteriales</taxon>
        <taxon>Methanobacteriaceae</taxon>
        <taxon>Methanobrevibacter</taxon>
    </lineage>
</organism>
<dbReference type="CDD" id="cd00432">
    <property type="entry name" value="Ribosomal_L18_L5e"/>
    <property type="match status" value="1"/>
</dbReference>
<dbReference type="PANTHER" id="PTHR23410:SF12">
    <property type="entry name" value="LARGE RIBOSOMAL SUBUNIT PROTEIN UL18"/>
    <property type="match status" value="1"/>
</dbReference>
<evidence type="ECO:0000313" key="7">
    <source>
        <dbReference type="EMBL" id="KZX11215.1"/>
    </source>
</evidence>
<dbReference type="InterPro" id="IPR057267">
    <property type="entry name" value="Rbsml_uL18_arch"/>
</dbReference>
<keyword evidence="4 6" id="KW-0689">Ribosomal protein</keyword>
<evidence type="ECO:0000313" key="8">
    <source>
        <dbReference type="Proteomes" id="UP000077245"/>
    </source>
</evidence>
<comment type="similarity">
    <text evidence="1 6">Belongs to the universal ribosomal protein uL18 family.</text>
</comment>
<protein>
    <recommendedName>
        <fullName evidence="6">Large ribosomal subunit protein uL18</fullName>
    </recommendedName>
</protein>